<keyword evidence="5" id="KW-1185">Reference proteome</keyword>
<dbReference type="RefSeq" id="WP_088257278.1">
    <property type="nucleotide sequence ID" value="NZ_NIDE01000014.1"/>
</dbReference>
<dbReference type="EMBL" id="NIDE01000014">
    <property type="protein sequence ID" value="OWK37341.1"/>
    <property type="molecule type" value="Genomic_DNA"/>
</dbReference>
<accession>A0A225D6Z3</accession>
<protein>
    <submittedName>
        <fullName evidence="4">Response regulator receiver modulated diguanylate cyclase</fullName>
    </submittedName>
</protein>
<dbReference type="GO" id="GO:0000160">
    <property type="term" value="P:phosphorelay signal transduction system"/>
    <property type="evidence" value="ECO:0007669"/>
    <property type="project" value="InterPro"/>
</dbReference>
<evidence type="ECO:0000313" key="5">
    <source>
        <dbReference type="Proteomes" id="UP000214646"/>
    </source>
</evidence>
<dbReference type="OrthoDB" id="342399at2"/>
<dbReference type="AlphaFoldDB" id="A0A225D6Z3"/>
<dbReference type="Gene3D" id="3.40.50.2300">
    <property type="match status" value="1"/>
</dbReference>
<evidence type="ECO:0000259" key="3">
    <source>
        <dbReference type="PROSITE" id="PS50110"/>
    </source>
</evidence>
<dbReference type="SMART" id="SM00448">
    <property type="entry name" value="REC"/>
    <property type="match status" value="1"/>
</dbReference>
<feature type="modified residue" description="4-aspartylphosphate" evidence="2">
    <location>
        <position position="56"/>
    </location>
</feature>
<dbReference type="PANTHER" id="PTHR44591">
    <property type="entry name" value="STRESS RESPONSE REGULATOR PROTEIN 1"/>
    <property type="match status" value="1"/>
</dbReference>
<feature type="domain" description="Response regulatory" evidence="3">
    <location>
        <begin position="7"/>
        <end position="123"/>
    </location>
</feature>
<comment type="caution">
    <text evidence="4">The sequence shown here is derived from an EMBL/GenBank/DDBJ whole genome shotgun (WGS) entry which is preliminary data.</text>
</comment>
<dbReference type="PANTHER" id="PTHR44591:SF3">
    <property type="entry name" value="RESPONSE REGULATORY DOMAIN-CONTAINING PROTEIN"/>
    <property type="match status" value="1"/>
</dbReference>
<dbReference type="Pfam" id="PF00072">
    <property type="entry name" value="Response_reg"/>
    <property type="match status" value="1"/>
</dbReference>
<dbReference type="InterPro" id="IPR050595">
    <property type="entry name" value="Bact_response_regulator"/>
</dbReference>
<keyword evidence="1 2" id="KW-0597">Phosphoprotein</keyword>
<evidence type="ECO:0000256" key="2">
    <source>
        <dbReference type="PROSITE-ProRule" id="PRU00169"/>
    </source>
</evidence>
<sequence>MNRTRPYVLVVDDSPDTADSMAELLAIWGYDAEPCYCGSCALAAVHDRRPAAILLDIAMAPMDGFTFAAHFRGLPDHEQTAVVVITGHTSATYQARGRELGIVHYLLKPVDLCLLEALLERLVGEFELPNCTTNRSPLGKRSCPGSLCPAG</sequence>
<dbReference type="InterPro" id="IPR001789">
    <property type="entry name" value="Sig_transdc_resp-reg_receiver"/>
</dbReference>
<reference evidence="5" key="1">
    <citation type="submission" date="2017-06" db="EMBL/GenBank/DDBJ databases">
        <title>Genome analysis of Fimbriiglobus ruber SP5, the first member of the order Planctomycetales with confirmed chitinolytic capability.</title>
        <authorList>
            <person name="Ravin N.V."/>
            <person name="Rakitin A.L."/>
            <person name="Ivanova A.A."/>
            <person name="Beletsky A.V."/>
            <person name="Kulichevskaya I.S."/>
            <person name="Mardanov A.V."/>
            <person name="Dedysh S.N."/>
        </authorList>
    </citation>
    <scope>NUCLEOTIDE SEQUENCE [LARGE SCALE GENOMIC DNA]</scope>
    <source>
        <strain evidence="5">SP5</strain>
    </source>
</reference>
<evidence type="ECO:0000256" key="1">
    <source>
        <dbReference type="ARBA" id="ARBA00022553"/>
    </source>
</evidence>
<organism evidence="4 5">
    <name type="scientific">Fimbriiglobus ruber</name>
    <dbReference type="NCBI Taxonomy" id="1908690"/>
    <lineage>
        <taxon>Bacteria</taxon>
        <taxon>Pseudomonadati</taxon>
        <taxon>Planctomycetota</taxon>
        <taxon>Planctomycetia</taxon>
        <taxon>Gemmatales</taxon>
        <taxon>Gemmataceae</taxon>
        <taxon>Fimbriiglobus</taxon>
    </lineage>
</organism>
<proteinExistence type="predicted"/>
<dbReference type="SUPFAM" id="SSF52172">
    <property type="entry name" value="CheY-like"/>
    <property type="match status" value="1"/>
</dbReference>
<dbReference type="InterPro" id="IPR011006">
    <property type="entry name" value="CheY-like_superfamily"/>
</dbReference>
<gene>
    <name evidence="4" type="ORF">FRUB_06461</name>
</gene>
<evidence type="ECO:0000313" key="4">
    <source>
        <dbReference type="EMBL" id="OWK37341.1"/>
    </source>
</evidence>
<name>A0A225D6Z3_9BACT</name>
<dbReference type="PROSITE" id="PS50110">
    <property type="entry name" value="RESPONSE_REGULATORY"/>
    <property type="match status" value="1"/>
</dbReference>
<dbReference type="Proteomes" id="UP000214646">
    <property type="component" value="Unassembled WGS sequence"/>
</dbReference>